<dbReference type="InterPro" id="IPR011037">
    <property type="entry name" value="Pyrv_Knase-like_insert_dom_sf"/>
</dbReference>
<feature type="domain" description="MOSC" evidence="2">
    <location>
        <begin position="29"/>
        <end position="172"/>
    </location>
</feature>
<dbReference type="Pfam" id="PF03473">
    <property type="entry name" value="MOSC"/>
    <property type="match status" value="1"/>
</dbReference>
<evidence type="ECO:0000313" key="4">
    <source>
        <dbReference type="Proteomes" id="UP000182100"/>
    </source>
</evidence>
<dbReference type="InterPro" id="IPR005302">
    <property type="entry name" value="MoCF_Sase_C"/>
</dbReference>
<feature type="region of interest" description="Disordered" evidence="1">
    <location>
        <begin position="210"/>
        <end position="242"/>
    </location>
</feature>
<dbReference type="RefSeq" id="WP_055574351.1">
    <property type="nucleotide sequence ID" value="NZ_FMZK01000003.1"/>
</dbReference>
<dbReference type="PANTHER" id="PTHR30212:SF2">
    <property type="entry name" value="PROTEIN YIIM"/>
    <property type="match status" value="1"/>
</dbReference>
<dbReference type="STRING" id="67344.SAMN05216505_103372"/>
<dbReference type="GO" id="GO:0030151">
    <property type="term" value="F:molybdenum ion binding"/>
    <property type="evidence" value="ECO:0007669"/>
    <property type="project" value="InterPro"/>
</dbReference>
<dbReference type="EMBL" id="FMZK01000003">
    <property type="protein sequence ID" value="SDC73929.1"/>
    <property type="molecule type" value="Genomic_DNA"/>
</dbReference>
<dbReference type="AlphaFoldDB" id="A0A1G6P1L7"/>
<keyword evidence="4" id="KW-1185">Reference proteome</keyword>
<dbReference type="GO" id="GO:0003824">
    <property type="term" value="F:catalytic activity"/>
    <property type="evidence" value="ECO:0007669"/>
    <property type="project" value="InterPro"/>
</dbReference>
<dbReference type="InterPro" id="IPR052353">
    <property type="entry name" value="Benzoxazolinone_Detox_Enz"/>
</dbReference>
<evidence type="ECO:0000256" key="1">
    <source>
        <dbReference type="SAM" id="MobiDB-lite"/>
    </source>
</evidence>
<organism evidence="3 4">
    <name type="scientific">Streptomyces prasinopilosus</name>
    <dbReference type="NCBI Taxonomy" id="67344"/>
    <lineage>
        <taxon>Bacteria</taxon>
        <taxon>Bacillati</taxon>
        <taxon>Actinomycetota</taxon>
        <taxon>Actinomycetes</taxon>
        <taxon>Kitasatosporales</taxon>
        <taxon>Streptomycetaceae</taxon>
        <taxon>Streptomyces</taxon>
    </lineage>
</organism>
<protein>
    <submittedName>
        <fullName evidence="3">MOSC domain-containing protein YiiM</fullName>
    </submittedName>
</protein>
<dbReference type="Gene3D" id="2.40.33.20">
    <property type="entry name" value="PK beta-barrel domain-like"/>
    <property type="match status" value="1"/>
</dbReference>
<sequence length="242" mass="25872">MKLLSVNLGRPEAVPYTDQPEGVTGIDKRPVDGPVRVAAPGPKGVGASGLAGDAVCETRHHGGDDQAVYAVAREDLDEWEGVLGRALPNGSFGENLTTEGIDLSGARIGERWAVGPEVVLEVTSGRIPCRTFQGHLGEKGWVKRFTRRGAPGAYLRVVRPGEIRAGDAVRIVHRPDHEVTVALQFRAVTTEQTLLPLLLAAGDALHPEARARARKYKERYEERHGGNPGAESGVKSGALQDS</sequence>
<dbReference type="PANTHER" id="PTHR30212">
    <property type="entry name" value="PROTEIN YIIM"/>
    <property type="match status" value="1"/>
</dbReference>
<evidence type="ECO:0000259" key="2">
    <source>
        <dbReference type="PROSITE" id="PS51340"/>
    </source>
</evidence>
<dbReference type="GO" id="GO:0030170">
    <property type="term" value="F:pyridoxal phosphate binding"/>
    <property type="evidence" value="ECO:0007669"/>
    <property type="project" value="InterPro"/>
</dbReference>
<dbReference type="PROSITE" id="PS51340">
    <property type="entry name" value="MOSC"/>
    <property type="match status" value="1"/>
</dbReference>
<dbReference type="SUPFAM" id="SSF50800">
    <property type="entry name" value="PK beta-barrel domain-like"/>
    <property type="match status" value="1"/>
</dbReference>
<dbReference type="Proteomes" id="UP000182100">
    <property type="component" value="Unassembled WGS sequence"/>
</dbReference>
<reference evidence="4" key="1">
    <citation type="submission" date="2016-10" db="EMBL/GenBank/DDBJ databases">
        <authorList>
            <person name="Varghese N."/>
            <person name="Submissions S."/>
        </authorList>
    </citation>
    <scope>NUCLEOTIDE SEQUENCE [LARGE SCALE GENOMIC DNA]</scope>
    <source>
        <strain evidence="4">CGMCC 4.3504</strain>
    </source>
</reference>
<proteinExistence type="predicted"/>
<evidence type="ECO:0000313" key="3">
    <source>
        <dbReference type="EMBL" id="SDC73929.1"/>
    </source>
</evidence>
<name>A0A1G6P1L7_9ACTN</name>
<gene>
    <name evidence="3" type="ORF">SAMN05216505_103372</name>
</gene>
<accession>A0A1G6P1L7</accession>